<dbReference type="InterPro" id="IPR013655">
    <property type="entry name" value="PAS_fold_3"/>
</dbReference>
<keyword evidence="8" id="KW-0862">Zinc</keyword>
<evidence type="ECO:0000256" key="10">
    <source>
        <dbReference type="ARBA" id="ARBA00023015"/>
    </source>
</evidence>
<sequence length="1193" mass="130105">MSNFFNMPMTQEDLQRQVAQRRAHSRSLSIPQPQPQQQQQRPSAQSNGSSMSMNHNMSGGNSLDEIIMQNNNELQRRQSYSQDFSQDHDRRSSMLEFGNSDVGLNDFQFATPTSSSENPMLRRQSLGEMNMNDLYGGGMESGMGIMPQMQQLGYSDSVRPNLMDTTMGYGSFSEDMMPGMMSYASIGMDGMSQDSPMGMYSNDNYSPTVYGNDPMDSMDSNIFMGGQDRGRIRTMADENNEEISSRSVIMGPTASESLLRAREGMIMRPLEDENNEAMSSRFDVMGQSPSAMSMPQTLINYNSPSTSNAPPNLLTRISSTAMIPTSASTPTALTAPDTSPSGQGITDIYSSTGFDMLGALIRVAKRPNKVINIGAVDLSCAFVVCDLRETDCPIIYVSDVFENLTGYSRHEVLGRNCRFLQSPDGKIQAGERRTATENDKVYELKKAVDNRTETQQAIINYRRGGQPFMNLLTMIPIPASDDDPTLSLVVGFQVDVVANPTSIDGVSGGIYTMNYKQGTLPRYQWQPPQQNVRLIDAGQTISRDDVSAALASYDNGSDPEATKRMFDKVLLENSDDVIHVLSLKGLFMYLSPSCCQVLEYDASELVGTALSSICHPSDIVPVTRELKETSQGSAVNVVFRIRRKNSGYTWFESHGSLCAEQGKGRKCIVMVGRIRPVYALARSDLMRMDGLSDQQMYSKLSTSGMFLYVATNVRSLLDRTPDDLVGTSIQALMRADSKVAFGRALEKARTGKIVKYSHELFNKRGLVIQTETVLYPGDASEGRKPTFLVAQTRLVNKASRNVASATGANGTTIPGGKTMIMSPMTRTDTQNSDGISSNNQLARPQASPFPEPMTPGASGTTTIPITQPGGSGLPIGSQDEALASRDNIFEELKTTRATSWQYELRQMEKENRSLAEEVASLVNARKKRKRRKLPGNVQRDCANCHTKNTPEWRRGPSGNRDLCNSCGLRWAKQQGRISSRSSKRSKDGDASSKHSNSPSHSSPLHNEISQNSESLNPNLNINPGKLADAPVPRPSKLLKKDSDNSVRTASSGSPGTGADETGKIGKGNIGIGGISNGGVRGSGTAVPASLGGRTTMESQPVHARSLGFNEGGVSGITNIEEGKESERSGGTSGTSGTNGTNGMSWKGKGVVREGFTGGERETTEERREREKNDDEYKRIFDNATNHNEHFKDG</sequence>
<feature type="compositionally biased region" description="Polar residues" evidence="17">
    <location>
        <begin position="1007"/>
        <end position="1021"/>
    </location>
</feature>
<dbReference type="SMART" id="SM00091">
    <property type="entry name" value="PAS"/>
    <property type="match status" value="3"/>
</dbReference>
<organism evidence="20 21">
    <name type="scientific">Botrytis elliptica</name>
    <dbReference type="NCBI Taxonomy" id="278938"/>
    <lineage>
        <taxon>Eukaryota</taxon>
        <taxon>Fungi</taxon>
        <taxon>Dikarya</taxon>
        <taxon>Ascomycota</taxon>
        <taxon>Pezizomycotina</taxon>
        <taxon>Leotiomycetes</taxon>
        <taxon>Helotiales</taxon>
        <taxon>Sclerotiniaceae</taxon>
        <taxon>Botrytis</taxon>
    </lineage>
</organism>
<dbReference type="GO" id="GO:0005634">
    <property type="term" value="C:nucleus"/>
    <property type="evidence" value="ECO:0007669"/>
    <property type="project" value="TreeGrafter"/>
</dbReference>
<feature type="compositionally biased region" description="Basic and acidic residues" evidence="17">
    <location>
        <begin position="1158"/>
        <end position="1193"/>
    </location>
</feature>
<evidence type="ECO:0000256" key="3">
    <source>
        <dbReference type="ARBA" id="ARBA00022630"/>
    </source>
</evidence>
<evidence type="ECO:0000256" key="4">
    <source>
        <dbReference type="ARBA" id="ARBA00022643"/>
    </source>
</evidence>
<feature type="domain" description="PAS" evidence="18">
    <location>
        <begin position="570"/>
        <end position="633"/>
    </location>
</feature>
<keyword evidence="5" id="KW-0479">Metal-binding</keyword>
<dbReference type="Pfam" id="PF00320">
    <property type="entry name" value="GATA"/>
    <property type="match status" value="1"/>
</dbReference>
<evidence type="ECO:0000256" key="9">
    <source>
        <dbReference type="ARBA" id="ARBA00022991"/>
    </source>
</evidence>
<dbReference type="FunFam" id="3.30.50.10:FF:000065">
    <property type="entry name" value="GATA transcription factor LreA"/>
    <property type="match status" value="1"/>
</dbReference>
<evidence type="ECO:0000256" key="7">
    <source>
        <dbReference type="ARBA" id="ARBA00022771"/>
    </source>
</evidence>
<keyword evidence="12" id="KW-0010">Activator</keyword>
<protein>
    <recommendedName>
        <fullName evidence="22">White collar 1 protein</fullName>
    </recommendedName>
</protein>
<dbReference type="FunFam" id="3.30.450.20:FF:000064">
    <property type="entry name" value="Vivid PAS protein VVD"/>
    <property type="match status" value="1"/>
</dbReference>
<keyword evidence="21" id="KW-1185">Reference proteome</keyword>
<keyword evidence="14" id="KW-0675">Receptor</keyword>
<dbReference type="Pfam" id="PF13426">
    <property type="entry name" value="PAS_9"/>
    <property type="match status" value="1"/>
</dbReference>
<evidence type="ECO:0000256" key="13">
    <source>
        <dbReference type="ARBA" id="ARBA00023163"/>
    </source>
</evidence>
<keyword evidence="3" id="KW-0285">Flavoprotein</keyword>
<evidence type="ECO:0000256" key="1">
    <source>
        <dbReference type="ARBA" id="ARBA00022543"/>
    </source>
</evidence>
<keyword evidence="16" id="KW-0175">Coiled coil</keyword>
<keyword evidence="9" id="KW-0157">Chromophore</keyword>
<evidence type="ECO:0000256" key="16">
    <source>
        <dbReference type="SAM" id="Coils"/>
    </source>
</evidence>
<dbReference type="PROSITE" id="PS50112">
    <property type="entry name" value="PAS"/>
    <property type="match status" value="2"/>
</dbReference>
<keyword evidence="2" id="KW-0716">Sensory transduction</keyword>
<dbReference type="Gene3D" id="3.30.50.10">
    <property type="entry name" value="Erythroid Transcription Factor GATA-1, subunit A"/>
    <property type="match status" value="1"/>
</dbReference>
<evidence type="ECO:0000256" key="6">
    <source>
        <dbReference type="ARBA" id="ARBA00022737"/>
    </source>
</evidence>
<dbReference type="SMART" id="SM00401">
    <property type="entry name" value="ZnF_GATA"/>
    <property type="match status" value="1"/>
</dbReference>
<keyword evidence="7 15" id="KW-0863">Zinc-finger</keyword>
<dbReference type="NCBIfam" id="TIGR00229">
    <property type="entry name" value="sensory_box"/>
    <property type="match status" value="1"/>
</dbReference>
<proteinExistence type="predicted"/>
<evidence type="ECO:0000259" key="18">
    <source>
        <dbReference type="PROSITE" id="PS50112"/>
    </source>
</evidence>
<keyword evidence="1" id="KW-0600">Photoreceptor protein</keyword>
<dbReference type="CDD" id="cd00202">
    <property type="entry name" value="ZnF_GATA"/>
    <property type="match status" value="1"/>
</dbReference>
<dbReference type="InterPro" id="IPR001610">
    <property type="entry name" value="PAC"/>
</dbReference>
<name>A0A4Z1J913_9HELO</name>
<dbReference type="CDD" id="cd00130">
    <property type="entry name" value="PAS"/>
    <property type="match status" value="3"/>
</dbReference>
<dbReference type="GO" id="GO:0008270">
    <property type="term" value="F:zinc ion binding"/>
    <property type="evidence" value="ECO:0007669"/>
    <property type="project" value="UniProtKB-KW"/>
</dbReference>
<dbReference type="SMART" id="SM00086">
    <property type="entry name" value="PAC"/>
    <property type="match status" value="2"/>
</dbReference>
<dbReference type="InterPro" id="IPR000014">
    <property type="entry name" value="PAS"/>
</dbReference>
<dbReference type="SUPFAM" id="SSF57716">
    <property type="entry name" value="Glucocorticoid receptor-like (DNA-binding domain)"/>
    <property type="match status" value="1"/>
</dbReference>
<keyword evidence="4" id="KW-0288">FMN</keyword>
<dbReference type="EMBL" id="PQXM01000853">
    <property type="protein sequence ID" value="TGO68010.1"/>
    <property type="molecule type" value="Genomic_DNA"/>
</dbReference>
<gene>
    <name evidence="20" type="ORF">BELL_0855g00010</name>
</gene>
<accession>A0A4Z1J913</accession>
<dbReference type="FunFam" id="3.30.450.20:FF:000063">
    <property type="entry name" value="White collar 1 protein"/>
    <property type="match status" value="1"/>
</dbReference>
<dbReference type="InterPro" id="IPR035965">
    <property type="entry name" value="PAS-like_dom_sf"/>
</dbReference>
<keyword evidence="6" id="KW-0677">Repeat</keyword>
<evidence type="ECO:0000259" key="19">
    <source>
        <dbReference type="PROSITE" id="PS50114"/>
    </source>
</evidence>
<reference evidence="20 21" key="1">
    <citation type="submission" date="2017-12" db="EMBL/GenBank/DDBJ databases">
        <title>Comparative genomics of Botrytis spp.</title>
        <authorList>
            <person name="Valero-Jimenez C.A."/>
            <person name="Tapia P."/>
            <person name="Veloso J."/>
            <person name="Silva-Moreno E."/>
            <person name="Staats M."/>
            <person name="Valdes J.H."/>
            <person name="Van Kan J.A.L."/>
        </authorList>
    </citation>
    <scope>NUCLEOTIDE SEQUENCE [LARGE SCALE GENOMIC DNA]</scope>
    <source>
        <strain evidence="20 21">Be9601</strain>
    </source>
</reference>
<dbReference type="GO" id="GO:0043565">
    <property type="term" value="F:sequence-specific DNA binding"/>
    <property type="evidence" value="ECO:0007669"/>
    <property type="project" value="InterPro"/>
</dbReference>
<dbReference type="SUPFAM" id="SSF55785">
    <property type="entry name" value="PYP-like sensor domain (PAS domain)"/>
    <property type="match status" value="3"/>
</dbReference>
<feature type="compositionally biased region" description="Low complexity" evidence="17">
    <location>
        <begin position="993"/>
        <end position="1003"/>
    </location>
</feature>
<keyword evidence="11" id="KW-0238">DNA-binding</keyword>
<evidence type="ECO:0000256" key="14">
    <source>
        <dbReference type="ARBA" id="ARBA00023170"/>
    </source>
</evidence>
<comment type="caution">
    <text evidence="20">The sequence shown here is derived from an EMBL/GenBank/DDBJ whole genome shotgun (WGS) entry which is preliminary data.</text>
</comment>
<dbReference type="Proteomes" id="UP000297229">
    <property type="component" value="Unassembled WGS sequence"/>
</dbReference>
<feature type="compositionally biased region" description="Gly residues" evidence="17">
    <location>
        <begin position="1064"/>
        <end position="1081"/>
    </location>
</feature>
<dbReference type="PANTHER" id="PTHR47429:SF7">
    <property type="entry name" value="GATA-FACTOR"/>
    <property type="match status" value="1"/>
</dbReference>
<feature type="compositionally biased region" description="Basic residues" evidence="17">
    <location>
        <begin position="924"/>
        <end position="933"/>
    </location>
</feature>
<feature type="domain" description="GATA-type" evidence="19">
    <location>
        <begin position="935"/>
        <end position="968"/>
    </location>
</feature>
<evidence type="ECO:0000256" key="12">
    <source>
        <dbReference type="ARBA" id="ARBA00023159"/>
    </source>
</evidence>
<dbReference type="InterPro" id="IPR000679">
    <property type="entry name" value="Znf_GATA"/>
</dbReference>
<feature type="compositionally biased region" description="Low complexity" evidence="17">
    <location>
        <begin position="858"/>
        <end position="868"/>
    </location>
</feature>
<evidence type="ECO:0000256" key="15">
    <source>
        <dbReference type="PROSITE-ProRule" id="PRU00094"/>
    </source>
</evidence>
<feature type="domain" description="PAS" evidence="18">
    <location>
        <begin position="394"/>
        <end position="416"/>
    </location>
</feature>
<feature type="region of interest" description="Disordered" evidence="17">
    <location>
        <begin position="924"/>
        <end position="958"/>
    </location>
</feature>
<keyword evidence="10" id="KW-0805">Transcription regulation</keyword>
<evidence type="ECO:0008006" key="22">
    <source>
        <dbReference type="Google" id="ProtNLM"/>
    </source>
</evidence>
<evidence type="ECO:0000256" key="11">
    <source>
        <dbReference type="ARBA" id="ARBA00023125"/>
    </source>
</evidence>
<feature type="compositionally biased region" description="Low complexity" evidence="17">
    <location>
        <begin position="35"/>
        <end position="62"/>
    </location>
</feature>
<evidence type="ECO:0000256" key="17">
    <source>
        <dbReference type="SAM" id="MobiDB-lite"/>
    </source>
</evidence>
<dbReference type="GO" id="GO:0006355">
    <property type="term" value="P:regulation of DNA-templated transcription"/>
    <property type="evidence" value="ECO:0007669"/>
    <property type="project" value="InterPro"/>
</dbReference>
<feature type="coiled-coil region" evidence="16">
    <location>
        <begin position="897"/>
        <end position="924"/>
    </location>
</feature>
<feature type="region of interest" description="Disordered" evidence="17">
    <location>
        <begin position="973"/>
        <end position="1193"/>
    </location>
</feature>
<dbReference type="STRING" id="278938.A0A4Z1J913"/>
<keyword evidence="13" id="KW-0804">Transcription</keyword>
<feature type="region of interest" description="Disordered" evidence="17">
    <location>
        <begin position="1"/>
        <end position="63"/>
    </location>
</feature>
<dbReference type="PANTHER" id="PTHR47429">
    <property type="entry name" value="PROTEIN TWIN LOV 1"/>
    <property type="match status" value="1"/>
</dbReference>
<dbReference type="Gene3D" id="3.30.450.20">
    <property type="entry name" value="PAS domain"/>
    <property type="match status" value="3"/>
</dbReference>
<evidence type="ECO:0000256" key="5">
    <source>
        <dbReference type="ARBA" id="ARBA00022723"/>
    </source>
</evidence>
<evidence type="ECO:0000256" key="2">
    <source>
        <dbReference type="ARBA" id="ARBA00022606"/>
    </source>
</evidence>
<evidence type="ECO:0000313" key="21">
    <source>
        <dbReference type="Proteomes" id="UP000297229"/>
    </source>
</evidence>
<feature type="compositionally biased region" description="Polar residues" evidence="17">
    <location>
        <begin position="824"/>
        <end position="842"/>
    </location>
</feature>
<dbReference type="GO" id="GO:0009881">
    <property type="term" value="F:photoreceptor activity"/>
    <property type="evidence" value="ECO:0007669"/>
    <property type="project" value="UniProtKB-KW"/>
</dbReference>
<evidence type="ECO:0000256" key="8">
    <source>
        <dbReference type="ARBA" id="ARBA00022833"/>
    </source>
</evidence>
<dbReference type="InterPro" id="IPR013088">
    <property type="entry name" value="Znf_NHR/GATA"/>
</dbReference>
<feature type="region of interest" description="Disordered" evidence="17">
    <location>
        <begin position="806"/>
        <end position="877"/>
    </location>
</feature>
<dbReference type="AlphaFoldDB" id="A0A4Z1J913"/>
<dbReference type="PROSITE" id="PS50114">
    <property type="entry name" value="GATA_ZN_FINGER_2"/>
    <property type="match status" value="1"/>
</dbReference>
<evidence type="ECO:0000313" key="20">
    <source>
        <dbReference type="EMBL" id="TGO68010.1"/>
    </source>
</evidence>
<dbReference type="PROSITE" id="PS00344">
    <property type="entry name" value="GATA_ZN_FINGER_1"/>
    <property type="match status" value="1"/>
</dbReference>
<dbReference type="Pfam" id="PF08447">
    <property type="entry name" value="PAS_3"/>
    <property type="match status" value="1"/>
</dbReference>